<dbReference type="AlphaFoldDB" id="A0A1W2AH33"/>
<evidence type="ECO:0000259" key="2">
    <source>
        <dbReference type="Pfam" id="PF18902"/>
    </source>
</evidence>
<feature type="transmembrane region" description="Helical" evidence="1">
    <location>
        <begin position="84"/>
        <end position="109"/>
    </location>
</feature>
<evidence type="ECO:0000256" key="1">
    <source>
        <dbReference type="SAM" id="Phobius"/>
    </source>
</evidence>
<dbReference type="Proteomes" id="UP000192790">
    <property type="component" value="Unassembled WGS sequence"/>
</dbReference>
<gene>
    <name evidence="3" type="ORF">SAMN02745168_1718</name>
</gene>
<keyword evidence="1" id="KW-1133">Transmembrane helix</keyword>
<keyword evidence="1" id="KW-0812">Transmembrane</keyword>
<evidence type="ECO:0000313" key="3">
    <source>
        <dbReference type="EMBL" id="SMC59996.1"/>
    </source>
</evidence>
<feature type="domain" description="DUF5658" evidence="2">
    <location>
        <begin position="21"/>
        <end position="108"/>
    </location>
</feature>
<accession>A0A1W2AH33</accession>
<dbReference type="STRING" id="1122930.SAMN02745168_1718"/>
<dbReference type="EMBL" id="FWXW01000004">
    <property type="protein sequence ID" value="SMC59996.1"/>
    <property type="molecule type" value="Genomic_DNA"/>
</dbReference>
<dbReference type="RefSeq" id="WP_084234418.1">
    <property type="nucleotide sequence ID" value="NZ_FWXW01000004.1"/>
</dbReference>
<evidence type="ECO:0000313" key="4">
    <source>
        <dbReference type="Proteomes" id="UP000192790"/>
    </source>
</evidence>
<name>A0A1W2AH33_9FIRM</name>
<organism evidence="3 4">
    <name type="scientific">Papillibacter cinnamivorans DSM 12816</name>
    <dbReference type="NCBI Taxonomy" id="1122930"/>
    <lineage>
        <taxon>Bacteria</taxon>
        <taxon>Bacillati</taxon>
        <taxon>Bacillota</taxon>
        <taxon>Clostridia</taxon>
        <taxon>Eubacteriales</taxon>
        <taxon>Oscillospiraceae</taxon>
        <taxon>Papillibacter</taxon>
    </lineage>
</organism>
<reference evidence="3 4" key="1">
    <citation type="submission" date="2017-04" db="EMBL/GenBank/DDBJ databases">
        <authorList>
            <person name="Afonso C.L."/>
            <person name="Miller P.J."/>
            <person name="Scott M.A."/>
            <person name="Spackman E."/>
            <person name="Goraichik I."/>
            <person name="Dimitrov K.M."/>
            <person name="Suarez D.L."/>
            <person name="Swayne D.E."/>
        </authorList>
    </citation>
    <scope>NUCLEOTIDE SEQUENCE [LARGE SCALE GENOMIC DNA]</scope>
    <source>
        <strain evidence="3 4">DSM 12816</strain>
    </source>
</reference>
<feature type="transmembrane region" description="Helical" evidence="1">
    <location>
        <begin position="60"/>
        <end position="77"/>
    </location>
</feature>
<dbReference type="Pfam" id="PF18902">
    <property type="entry name" value="DUF5658"/>
    <property type="match status" value="1"/>
</dbReference>
<keyword evidence="4" id="KW-1185">Reference proteome</keyword>
<keyword evidence="1" id="KW-0472">Membrane</keyword>
<protein>
    <recommendedName>
        <fullName evidence="2">DUF5658 domain-containing protein</fullName>
    </recommendedName>
</protein>
<sequence>MGKRSKQGKQLKDRIKKAAAACAALTAADAFCTASGIRLGTIEEANPLFSGWISLSPGPAGLAAFLGTAALLALLYASRGRVSWIGGALSGIAAVKLAVLGLHFGWMLYLI</sequence>
<proteinExistence type="predicted"/>
<dbReference type="InterPro" id="IPR043717">
    <property type="entry name" value="DUF5658"/>
</dbReference>